<dbReference type="GO" id="GO:0005576">
    <property type="term" value="C:extracellular region"/>
    <property type="evidence" value="ECO:0007669"/>
    <property type="project" value="UniProtKB-SubCell"/>
</dbReference>
<evidence type="ECO:0000256" key="3">
    <source>
        <dbReference type="ARBA" id="ARBA00022525"/>
    </source>
</evidence>
<comment type="caution">
    <text evidence="15">The sequence shown here is derived from an EMBL/GenBank/DDBJ whole genome shotgun (WGS) entry which is preliminary data.</text>
</comment>
<gene>
    <name evidence="15" type="ORF">PDIGIT_LOCUS4601</name>
</gene>
<proteinExistence type="inferred from homology"/>
<dbReference type="Proteomes" id="UP001152607">
    <property type="component" value="Unassembled WGS sequence"/>
</dbReference>
<dbReference type="SUPFAM" id="SSF51126">
    <property type="entry name" value="Pectin lyase-like"/>
    <property type="match status" value="1"/>
</dbReference>
<protein>
    <submittedName>
        <fullName evidence="15">Uncharacterized protein</fullName>
    </submittedName>
</protein>
<evidence type="ECO:0000256" key="8">
    <source>
        <dbReference type="ARBA" id="ARBA00023277"/>
    </source>
</evidence>
<evidence type="ECO:0000256" key="12">
    <source>
        <dbReference type="ARBA" id="ARBA00037278"/>
    </source>
</evidence>
<evidence type="ECO:0000313" key="15">
    <source>
        <dbReference type="EMBL" id="CAI6331576.1"/>
    </source>
</evidence>
<evidence type="ECO:0000256" key="14">
    <source>
        <dbReference type="SAM" id="SignalP"/>
    </source>
</evidence>
<evidence type="ECO:0000256" key="2">
    <source>
        <dbReference type="ARBA" id="ARBA00008834"/>
    </source>
</evidence>
<dbReference type="PANTHER" id="PTHR31736">
    <property type="match status" value="1"/>
</dbReference>
<feature type="signal peptide" evidence="14">
    <location>
        <begin position="1"/>
        <end position="21"/>
    </location>
</feature>
<evidence type="ECO:0000256" key="9">
    <source>
        <dbReference type="ARBA" id="ARBA00023295"/>
    </source>
</evidence>
<keyword evidence="5" id="KW-0677">Repeat</keyword>
<feature type="chain" id="PRO_5040905303" evidence="14">
    <location>
        <begin position="22"/>
        <end position="394"/>
    </location>
</feature>
<evidence type="ECO:0000313" key="16">
    <source>
        <dbReference type="Proteomes" id="UP001152607"/>
    </source>
</evidence>
<keyword evidence="4 14" id="KW-0732">Signal</keyword>
<evidence type="ECO:0000256" key="6">
    <source>
        <dbReference type="ARBA" id="ARBA00022801"/>
    </source>
</evidence>
<reference evidence="15" key="1">
    <citation type="submission" date="2023-01" db="EMBL/GenBank/DDBJ databases">
        <authorList>
            <person name="Van Ghelder C."/>
            <person name="Rancurel C."/>
        </authorList>
    </citation>
    <scope>NUCLEOTIDE SEQUENCE</scope>
    <source>
        <strain evidence="15">CNCM I-4278</strain>
    </source>
</reference>
<dbReference type="GO" id="GO:0071555">
    <property type="term" value="P:cell wall organization"/>
    <property type="evidence" value="ECO:0007669"/>
    <property type="project" value="UniProtKB-KW"/>
</dbReference>
<evidence type="ECO:0000256" key="10">
    <source>
        <dbReference type="ARBA" id="ARBA00023316"/>
    </source>
</evidence>
<keyword evidence="6 13" id="KW-0378">Hydrolase</keyword>
<keyword evidence="10" id="KW-0961">Cell wall biogenesis/degradation</keyword>
<dbReference type="InterPro" id="IPR012334">
    <property type="entry name" value="Pectin_lyas_fold"/>
</dbReference>
<dbReference type="GO" id="GO:0004650">
    <property type="term" value="F:polygalacturonase activity"/>
    <property type="evidence" value="ECO:0007669"/>
    <property type="project" value="InterPro"/>
</dbReference>
<evidence type="ECO:0000256" key="5">
    <source>
        <dbReference type="ARBA" id="ARBA00022737"/>
    </source>
</evidence>
<name>A0A9W4UAT4_9PLEO</name>
<keyword evidence="8" id="KW-0119">Carbohydrate metabolism</keyword>
<organism evidence="15 16">
    <name type="scientific">Periconia digitata</name>
    <dbReference type="NCBI Taxonomy" id="1303443"/>
    <lineage>
        <taxon>Eukaryota</taxon>
        <taxon>Fungi</taxon>
        <taxon>Dikarya</taxon>
        <taxon>Ascomycota</taxon>
        <taxon>Pezizomycotina</taxon>
        <taxon>Dothideomycetes</taxon>
        <taxon>Pleosporomycetidae</taxon>
        <taxon>Pleosporales</taxon>
        <taxon>Massarineae</taxon>
        <taxon>Periconiaceae</taxon>
        <taxon>Periconia</taxon>
    </lineage>
</organism>
<comment type="function">
    <text evidence="12">Pectinolytic enzyme involved in the degradation of xylogalacturonan (xga), a galacturonan backbone heavily substituted with xylose, and which is one important component of the hairy regions of pectin. Activity requires a galacturonic acid backbone substituted with xylose.</text>
</comment>
<evidence type="ECO:0000256" key="13">
    <source>
        <dbReference type="RuleBase" id="RU361169"/>
    </source>
</evidence>
<dbReference type="GO" id="GO:0000272">
    <property type="term" value="P:polysaccharide catabolic process"/>
    <property type="evidence" value="ECO:0007669"/>
    <property type="project" value="UniProtKB-KW"/>
</dbReference>
<keyword evidence="9 13" id="KW-0326">Glycosidase</keyword>
<comment type="subcellular location">
    <subcellularLocation>
        <location evidence="1">Secreted</location>
    </subcellularLocation>
</comment>
<evidence type="ECO:0000256" key="1">
    <source>
        <dbReference type="ARBA" id="ARBA00004613"/>
    </source>
</evidence>
<evidence type="ECO:0000256" key="7">
    <source>
        <dbReference type="ARBA" id="ARBA00023180"/>
    </source>
</evidence>
<keyword evidence="7" id="KW-0325">Glycoprotein</keyword>
<dbReference type="PANTHER" id="PTHR31736:SF9">
    <property type="entry name" value="ENDO-XYLOGALACTURONAN HYDROLASE A-RELATED"/>
    <property type="match status" value="1"/>
</dbReference>
<keyword evidence="3" id="KW-0964">Secreted</keyword>
<dbReference type="EMBL" id="CAOQHR010000003">
    <property type="protein sequence ID" value="CAI6331576.1"/>
    <property type="molecule type" value="Genomic_DNA"/>
</dbReference>
<accession>A0A9W4UAT4</accession>
<dbReference type="PROSITE" id="PS51257">
    <property type="entry name" value="PROKAR_LIPOPROTEIN"/>
    <property type="match status" value="1"/>
</dbReference>
<keyword evidence="11" id="KW-0624">Polysaccharide degradation</keyword>
<keyword evidence="16" id="KW-1185">Reference proteome</keyword>
<sequence length="394" mass="43027">MALRNILCSLAFVSSSCTVIAKECLPAASGNETGDDSLGINNAIKECGQNGTIVLSSPQGYMLRTPIDLSPCKHCDVQVESLLKVGPGQPRFWIDIGHLIYIANTTGVRLRSVTGDGVIDGNGEEWFNRTEWVPPQWNGPALIKVTNQANDITIQNIALTNAQSRYIQLLGNSTRLTLSNLTMHSRNVLPRETETTPFGIETSESSLITISDVLMDFRSKTSPSSPNSLPVGNCAAFDLGTHDLSMHNVRCNNVWGGALVQYGSVSASHPPDITMSNLLISNFTFSGVKATGFQSLGVWEPKYVARNISWDGVTVYSGTPAEMNICYYRTHTNTPYPNTCPPRVNTLVTDLWFKNFRGKVGVMPTDPGWGNWNNISHVEAHFENWVDVGDGTVT</sequence>
<dbReference type="InterPro" id="IPR000743">
    <property type="entry name" value="Glyco_hydro_28"/>
</dbReference>
<dbReference type="OrthoDB" id="187139at2759"/>
<dbReference type="Pfam" id="PF00295">
    <property type="entry name" value="Glyco_hydro_28"/>
    <property type="match status" value="1"/>
</dbReference>
<dbReference type="InterPro" id="IPR011050">
    <property type="entry name" value="Pectin_lyase_fold/virulence"/>
</dbReference>
<evidence type="ECO:0000256" key="11">
    <source>
        <dbReference type="ARBA" id="ARBA00023326"/>
    </source>
</evidence>
<dbReference type="Gene3D" id="2.160.20.10">
    <property type="entry name" value="Single-stranded right-handed beta-helix, Pectin lyase-like"/>
    <property type="match status" value="1"/>
</dbReference>
<dbReference type="AlphaFoldDB" id="A0A9W4UAT4"/>
<evidence type="ECO:0000256" key="4">
    <source>
        <dbReference type="ARBA" id="ARBA00022729"/>
    </source>
</evidence>
<comment type="similarity">
    <text evidence="2 13">Belongs to the glycosyl hydrolase 28 family.</text>
</comment>